<reference evidence="2 3" key="1">
    <citation type="submission" date="2023-12" db="EMBL/GenBank/DDBJ databases">
        <title>Genomic sequences of Capnocytophaga and Parvimonas strains.</title>
        <authorList>
            <person name="Watt R.M."/>
            <person name="Wang M."/>
            <person name="Yang T."/>
            <person name="Tong W.M."/>
        </authorList>
    </citation>
    <scope>NUCLEOTIDE SEQUENCE [LARGE SCALE GENOMIC DNA]</scope>
    <source>
        <strain evidence="2 3">CCUG 13156</strain>
    </source>
</reference>
<proteinExistence type="predicted"/>
<comment type="caution">
    <text evidence="2">The sequence shown here is derived from an EMBL/GenBank/DDBJ whole genome shotgun (WGS) entry which is preliminary data.</text>
</comment>
<evidence type="ECO:0000259" key="1">
    <source>
        <dbReference type="Pfam" id="PF13612"/>
    </source>
</evidence>
<evidence type="ECO:0000313" key="3">
    <source>
        <dbReference type="Proteomes" id="UP001324270"/>
    </source>
</evidence>
<sequence length="67" mass="7781">MKNTPCLGKCKSISYIDSTPLRFCHIKRKTAQSLQRNCSLDWFYGFKLHIIINDRGDILDFIITMGN</sequence>
<accession>A0ABU5YCA6</accession>
<gene>
    <name evidence="2" type="ORF">VJJ49_13020</name>
</gene>
<dbReference type="Proteomes" id="UP001324270">
    <property type="component" value="Unassembled WGS sequence"/>
</dbReference>
<evidence type="ECO:0000313" key="2">
    <source>
        <dbReference type="EMBL" id="MEB3041598.1"/>
    </source>
</evidence>
<dbReference type="InterPro" id="IPR025668">
    <property type="entry name" value="Tnp_DDE_dom"/>
</dbReference>
<name>A0ABU5YCA6_9FLAO</name>
<protein>
    <submittedName>
        <fullName evidence="2">Transposase</fullName>
    </submittedName>
</protein>
<organism evidence="2 3">
    <name type="scientific">Capnocytophaga gingivalis</name>
    <dbReference type="NCBI Taxonomy" id="1017"/>
    <lineage>
        <taxon>Bacteria</taxon>
        <taxon>Pseudomonadati</taxon>
        <taxon>Bacteroidota</taxon>
        <taxon>Flavobacteriia</taxon>
        <taxon>Flavobacteriales</taxon>
        <taxon>Flavobacteriaceae</taxon>
        <taxon>Capnocytophaga</taxon>
    </lineage>
</organism>
<keyword evidence="3" id="KW-1185">Reference proteome</keyword>
<dbReference type="Pfam" id="PF13612">
    <property type="entry name" value="DDE_Tnp_1_3"/>
    <property type="match status" value="1"/>
</dbReference>
<dbReference type="RefSeq" id="WP_315104422.1">
    <property type="nucleotide sequence ID" value="NZ_CAURQZ010000001.1"/>
</dbReference>
<dbReference type="EMBL" id="JAYKBV010000025">
    <property type="protein sequence ID" value="MEB3041598.1"/>
    <property type="molecule type" value="Genomic_DNA"/>
</dbReference>
<feature type="domain" description="Transposase DDE" evidence="1">
    <location>
        <begin position="8"/>
        <end position="67"/>
    </location>
</feature>